<dbReference type="OrthoDB" id="414418at2759"/>
<evidence type="ECO:0000313" key="2">
    <source>
        <dbReference type="Proteomes" id="UP000019804"/>
    </source>
</evidence>
<organism evidence="1 2">
    <name type="scientific">Aspergillus ruber (strain CBS 135680)</name>
    <dbReference type="NCBI Taxonomy" id="1388766"/>
    <lineage>
        <taxon>Eukaryota</taxon>
        <taxon>Fungi</taxon>
        <taxon>Dikarya</taxon>
        <taxon>Ascomycota</taxon>
        <taxon>Pezizomycotina</taxon>
        <taxon>Eurotiomycetes</taxon>
        <taxon>Eurotiomycetidae</taxon>
        <taxon>Eurotiales</taxon>
        <taxon>Aspergillaceae</taxon>
        <taxon>Aspergillus</taxon>
        <taxon>Aspergillus subgen. Aspergillus</taxon>
    </lineage>
</organism>
<reference evidence="2" key="1">
    <citation type="journal article" date="2014" name="Nat. Commun.">
        <title>Genomic adaptations of the halophilic Dead Sea filamentous fungus Eurotium rubrum.</title>
        <authorList>
            <person name="Kis-Papo T."/>
            <person name="Weig A.R."/>
            <person name="Riley R."/>
            <person name="Persoh D."/>
            <person name="Salamov A."/>
            <person name="Sun H."/>
            <person name="Lipzen A."/>
            <person name="Wasser S.P."/>
            <person name="Rambold G."/>
            <person name="Grigoriev I.V."/>
            <person name="Nevo E."/>
        </authorList>
    </citation>
    <scope>NUCLEOTIDE SEQUENCE [LARGE SCALE GENOMIC DNA]</scope>
    <source>
        <strain evidence="2">CBS 135680</strain>
    </source>
</reference>
<dbReference type="SMART" id="SM00855">
    <property type="entry name" value="PGAM"/>
    <property type="match status" value="1"/>
</dbReference>
<dbReference type="InterPro" id="IPR013078">
    <property type="entry name" value="His_Pase_superF_clade-1"/>
</dbReference>
<keyword evidence="2" id="KW-1185">Reference proteome</keyword>
<dbReference type="EMBL" id="KK088412">
    <property type="protein sequence ID" value="EYE98932.1"/>
    <property type="molecule type" value="Genomic_DNA"/>
</dbReference>
<sequence length="352" mass="38803">MPLDTIYLTRHGHRLTFTVDPKTGEYRSQFPTPTDNPADPILTSHGVQQSHELAAHISSPGFNPKPFRIYSSPYYRCLQTIKPTVEKLRDLQVLPEPERVDGKVADDWKDGLLRVKVENGVGEWFGPTSWFHHPSPESPSVLSRHFPKLLYENINGATYKPVLIPSTRGETITQLHNRLALALTAIIADLDRHISIDEKSQPESERTSKAVLICSHAASLIAMGRVLTGNMPDDSGEEDFKVFTAGLSTFKRRGPGVPLTGAFDATEHVDEDDERATKKLVAPGTETLRPRMRRVPEWEGGRGIAGGWDCVGNGDCSFLSGGAERGWHFNGDESFDPAPGMLVSDGMPATKL</sequence>
<dbReference type="Proteomes" id="UP000019804">
    <property type="component" value="Unassembled WGS sequence"/>
</dbReference>
<dbReference type="PANTHER" id="PTHR16469">
    <property type="entry name" value="UBIQUITIN-ASSOCIATED AND SH3 DOMAIN-CONTAINING BA-RELATED"/>
    <property type="match status" value="1"/>
</dbReference>
<dbReference type="RefSeq" id="XP_040642620.1">
    <property type="nucleotide sequence ID" value="XM_040780761.1"/>
</dbReference>
<dbReference type="GeneID" id="63695885"/>
<dbReference type="STRING" id="1388766.A0A017SPQ1"/>
<dbReference type="Pfam" id="PF00300">
    <property type="entry name" value="His_Phos_1"/>
    <property type="match status" value="1"/>
</dbReference>
<dbReference type="SUPFAM" id="SSF53254">
    <property type="entry name" value="Phosphoglycerate mutase-like"/>
    <property type="match status" value="1"/>
</dbReference>
<dbReference type="PANTHER" id="PTHR16469:SF51">
    <property type="entry name" value="TRANSCRIPTION FACTOR TAU 55 KDA SUBUNIT"/>
    <property type="match status" value="1"/>
</dbReference>
<dbReference type="AlphaFoldDB" id="A0A017SPQ1"/>
<dbReference type="InterPro" id="IPR029033">
    <property type="entry name" value="His_PPase_superfam"/>
</dbReference>
<dbReference type="CDD" id="cd07067">
    <property type="entry name" value="HP_PGM_like"/>
    <property type="match status" value="1"/>
</dbReference>
<dbReference type="FunFam" id="3.40.50.1240:FF:000074">
    <property type="entry name" value="Phosphoglycerate mutase family protein"/>
    <property type="match status" value="1"/>
</dbReference>
<proteinExistence type="predicted"/>
<accession>A0A017SPQ1</accession>
<evidence type="ECO:0000313" key="1">
    <source>
        <dbReference type="EMBL" id="EYE98932.1"/>
    </source>
</evidence>
<protein>
    <submittedName>
        <fullName evidence="1">Phosphoglycerate mutase family protein</fullName>
    </submittedName>
</protein>
<name>A0A017SPQ1_ASPRC</name>
<dbReference type="Gene3D" id="3.40.50.1240">
    <property type="entry name" value="Phosphoglycerate mutase-like"/>
    <property type="match status" value="1"/>
</dbReference>
<gene>
    <name evidence="1" type="ORF">EURHEDRAFT_408155</name>
</gene>
<dbReference type="HOGENOM" id="CLU_042838_1_1_1"/>
<dbReference type="InterPro" id="IPR051710">
    <property type="entry name" value="Phosphatase_SH3-domain"/>
</dbReference>